<evidence type="ECO:0000256" key="2">
    <source>
        <dbReference type="ARBA" id="ARBA00022692"/>
    </source>
</evidence>
<evidence type="ECO:0000313" key="10">
    <source>
        <dbReference type="EMBL" id="CAL7947453.1"/>
    </source>
</evidence>
<dbReference type="PANTHER" id="PTHR13481">
    <property type="entry name" value="SREBP REGULATING GENE PROTEIN"/>
    <property type="match status" value="1"/>
</dbReference>
<comment type="subcellular location">
    <subcellularLocation>
        <location evidence="1">Golgi apparatus membrane</location>
        <topology evidence="1">Single-pass membrane protein</topology>
    </subcellularLocation>
</comment>
<keyword evidence="11" id="KW-1185">Reference proteome</keyword>
<evidence type="ECO:0000256" key="4">
    <source>
        <dbReference type="ARBA" id="ARBA00023034"/>
    </source>
</evidence>
<evidence type="ECO:0000256" key="1">
    <source>
        <dbReference type="ARBA" id="ARBA00004194"/>
    </source>
</evidence>
<evidence type="ECO:0000313" key="11">
    <source>
        <dbReference type="Proteomes" id="UP001642520"/>
    </source>
</evidence>
<keyword evidence="4" id="KW-0333">Golgi apparatus</keyword>
<comment type="similarity">
    <text evidence="7">Belongs to the SPRING family.</text>
</comment>
<evidence type="ECO:0000256" key="7">
    <source>
        <dbReference type="ARBA" id="ARBA00023461"/>
    </source>
</evidence>
<name>A0ABP1P4L1_XYLVO</name>
<accession>A0ABP1P4L1</accession>
<keyword evidence="5 9" id="KW-0472">Membrane</keyword>
<evidence type="ECO:0000256" key="8">
    <source>
        <dbReference type="ARBA" id="ARBA00023485"/>
    </source>
</evidence>
<evidence type="ECO:0000256" key="6">
    <source>
        <dbReference type="ARBA" id="ARBA00023180"/>
    </source>
</evidence>
<dbReference type="Pfam" id="PF10218">
    <property type="entry name" value="SPRING1"/>
    <property type="match status" value="1"/>
</dbReference>
<protein>
    <recommendedName>
        <fullName evidence="8">SREBP regulating gene protein</fullName>
    </recommendedName>
</protein>
<keyword evidence="2 9" id="KW-0812">Transmembrane</keyword>
<dbReference type="InterPro" id="IPR019352">
    <property type="entry name" value="SPRING1"/>
</dbReference>
<dbReference type="Proteomes" id="UP001642520">
    <property type="component" value="Unassembled WGS sequence"/>
</dbReference>
<reference evidence="10 11" key="1">
    <citation type="submission" date="2024-08" db="EMBL/GenBank/DDBJ databases">
        <authorList>
            <person name="Will J Nash"/>
            <person name="Angela Man"/>
            <person name="Seanna McTaggart"/>
            <person name="Kendall Baker"/>
            <person name="Tom Barker"/>
            <person name="Leah Catchpole"/>
            <person name="Alex Durrant"/>
            <person name="Karim Gharbi"/>
            <person name="Naomi Irish"/>
            <person name="Gemy Kaithakottil"/>
            <person name="Debby Ku"/>
            <person name="Aaliyah Providence"/>
            <person name="Felix Shaw"/>
            <person name="David Swarbreck"/>
            <person name="Chris Watkins"/>
            <person name="Ann M. McCartney"/>
            <person name="Giulio Formenti"/>
            <person name="Alice Mouton"/>
            <person name="Noel Vella"/>
            <person name="Bjorn M von Reumont"/>
            <person name="Adriana Vella"/>
            <person name="Wilfried Haerty"/>
        </authorList>
    </citation>
    <scope>NUCLEOTIDE SEQUENCE [LARGE SCALE GENOMIC DNA]</scope>
</reference>
<keyword evidence="6" id="KW-0325">Glycoprotein</keyword>
<dbReference type="EMBL" id="CAXAJV020001296">
    <property type="protein sequence ID" value="CAL7947453.1"/>
    <property type="molecule type" value="Genomic_DNA"/>
</dbReference>
<comment type="caution">
    <text evidence="10">The sequence shown here is derived from an EMBL/GenBank/DDBJ whole genome shotgun (WGS) entry which is preliminary data.</text>
</comment>
<gene>
    <name evidence="10" type="ORF">XYLVIOL_LOCUS8355</name>
</gene>
<sequence length="330" mass="37445">MPSCGSLFRIIRRRLVLGLIFALSLTYCAFSLFRNEKKILALDNDLDDMDPMMINDNNDDLISDDDALPEQLKASGKPPLWQMAIAEQGANENALNVDAVSNLNDTDTVVHPCRNSVQGKDLIVDERGIVCPRQEMLPNGCCNMEEKDSMKNEDTSTVVKRERYSCKTCNAQGCCAIYEYCVSCCLHPSKQVKGRKDVLLGLLKDNHKAHRDQDAVKRRLRNLDRFQVCLAACRTSSASVRHENTYKDPHSKHCYTLQPPYTHQRHRRDVDSFNNNDDNSVVVASFSVMPLLTLLSPFCLIIHANKDSFLLSCNYHPPMLFDYYSHVQPP</sequence>
<proteinExistence type="inferred from homology"/>
<evidence type="ECO:0000256" key="3">
    <source>
        <dbReference type="ARBA" id="ARBA00022989"/>
    </source>
</evidence>
<dbReference type="PANTHER" id="PTHR13481:SF0">
    <property type="entry name" value="SREBP REGULATING GENE PROTEIN"/>
    <property type="match status" value="1"/>
</dbReference>
<evidence type="ECO:0000256" key="9">
    <source>
        <dbReference type="SAM" id="Phobius"/>
    </source>
</evidence>
<feature type="transmembrane region" description="Helical" evidence="9">
    <location>
        <begin position="281"/>
        <end position="302"/>
    </location>
</feature>
<keyword evidence="3 9" id="KW-1133">Transmembrane helix</keyword>
<evidence type="ECO:0000256" key="5">
    <source>
        <dbReference type="ARBA" id="ARBA00023136"/>
    </source>
</evidence>
<organism evidence="10 11">
    <name type="scientific">Xylocopa violacea</name>
    <name type="common">Violet carpenter bee</name>
    <name type="synonym">Apis violacea</name>
    <dbReference type="NCBI Taxonomy" id="135666"/>
    <lineage>
        <taxon>Eukaryota</taxon>
        <taxon>Metazoa</taxon>
        <taxon>Ecdysozoa</taxon>
        <taxon>Arthropoda</taxon>
        <taxon>Hexapoda</taxon>
        <taxon>Insecta</taxon>
        <taxon>Pterygota</taxon>
        <taxon>Neoptera</taxon>
        <taxon>Endopterygota</taxon>
        <taxon>Hymenoptera</taxon>
        <taxon>Apocrita</taxon>
        <taxon>Aculeata</taxon>
        <taxon>Apoidea</taxon>
        <taxon>Anthophila</taxon>
        <taxon>Apidae</taxon>
        <taxon>Xylocopa</taxon>
        <taxon>Xylocopa</taxon>
    </lineage>
</organism>